<name>A0ABS7D1Z8_9BACL</name>
<proteinExistence type="predicted"/>
<dbReference type="EMBL" id="JAHZIJ010000001">
    <property type="protein sequence ID" value="MBW7473878.1"/>
    <property type="molecule type" value="Genomic_DNA"/>
</dbReference>
<evidence type="ECO:0000313" key="2">
    <source>
        <dbReference type="Proteomes" id="UP000812277"/>
    </source>
</evidence>
<keyword evidence="2" id="KW-1185">Reference proteome</keyword>
<protein>
    <submittedName>
        <fullName evidence="1">Uncharacterized protein</fullName>
    </submittedName>
</protein>
<organism evidence="1 2">
    <name type="scientific">Paenibacillus oenotherae</name>
    <dbReference type="NCBI Taxonomy" id="1435645"/>
    <lineage>
        <taxon>Bacteria</taxon>
        <taxon>Bacillati</taxon>
        <taxon>Bacillota</taxon>
        <taxon>Bacilli</taxon>
        <taxon>Bacillales</taxon>
        <taxon>Paenibacillaceae</taxon>
        <taxon>Paenibacillus</taxon>
    </lineage>
</organism>
<accession>A0ABS7D1Z8</accession>
<dbReference type="Proteomes" id="UP000812277">
    <property type="component" value="Unassembled WGS sequence"/>
</dbReference>
<reference evidence="1 2" key="1">
    <citation type="submission" date="2021-07" db="EMBL/GenBank/DDBJ databases">
        <title>Paenibacillus radiodurans sp. nov., isolated from the southeastern edge of Tengger Desert.</title>
        <authorList>
            <person name="Zhang G."/>
        </authorList>
    </citation>
    <scope>NUCLEOTIDE SEQUENCE [LARGE SCALE GENOMIC DNA]</scope>
    <source>
        <strain evidence="1 2">DT7-4</strain>
    </source>
</reference>
<gene>
    <name evidence="1" type="ORF">K0T92_03905</name>
</gene>
<sequence>MANPFANKKKVRGWKRRIKQIEQWKQRHIDLDIEQLFRNNRDYVKLWIDPFYRLTRRNPPMWYSRLIFRAMIQVYLSWYQRLKQLNEPFYLKIWLYHPHFINSQIVVAFRECLDFYNNTFDKSNEHRSFPTALYEGTVSLSHFDWALHIDADHYLLSELQEDVNLGYRTQKDIEYIKEKAYRIDPINLSGTFDTVFNVKVGHVWVGEMKRGN</sequence>
<evidence type="ECO:0000313" key="1">
    <source>
        <dbReference type="EMBL" id="MBW7473878.1"/>
    </source>
</evidence>
<comment type="caution">
    <text evidence="1">The sequence shown here is derived from an EMBL/GenBank/DDBJ whole genome shotgun (WGS) entry which is preliminary data.</text>
</comment>